<name>A0A8W8HYA8_MAGGI</name>
<accession>A0A8W8HYA8</accession>
<feature type="active site" evidence="3">
    <location>
        <position position="171"/>
    </location>
</feature>
<organism evidence="5 6">
    <name type="scientific">Magallana gigas</name>
    <name type="common">Pacific oyster</name>
    <name type="synonym">Crassostrea gigas</name>
    <dbReference type="NCBI Taxonomy" id="29159"/>
    <lineage>
        <taxon>Eukaryota</taxon>
        <taxon>Metazoa</taxon>
        <taxon>Spiralia</taxon>
        <taxon>Lophotrochozoa</taxon>
        <taxon>Mollusca</taxon>
        <taxon>Bivalvia</taxon>
        <taxon>Autobranchia</taxon>
        <taxon>Pteriomorphia</taxon>
        <taxon>Ostreida</taxon>
        <taxon>Ostreoidea</taxon>
        <taxon>Ostreidae</taxon>
        <taxon>Magallana</taxon>
    </lineage>
</organism>
<feature type="active site" evidence="3">
    <location>
        <position position="113"/>
    </location>
</feature>
<dbReference type="EnsemblMetazoa" id="G11498.1">
    <property type="protein sequence ID" value="G11498.1:cds"/>
    <property type="gene ID" value="G11498"/>
</dbReference>
<dbReference type="PANTHER" id="PTHR11240">
    <property type="entry name" value="RIBONUCLEASE T2"/>
    <property type="match status" value="1"/>
</dbReference>
<reference evidence="5" key="1">
    <citation type="submission" date="2022-08" db="UniProtKB">
        <authorList>
            <consortium name="EnsemblMetazoa"/>
        </authorList>
    </citation>
    <scope>IDENTIFICATION</scope>
    <source>
        <strain evidence="5">05x7-T-G4-1.051#20</strain>
    </source>
</reference>
<dbReference type="Pfam" id="PF00445">
    <property type="entry name" value="Ribonuclease_T2"/>
    <property type="match status" value="1"/>
</dbReference>
<dbReference type="Gene3D" id="3.90.730.10">
    <property type="entry name" value="Ribonuclease T2-like"/>
    <property type="match status" value="1"/>
</dbReference>
<dbReference type="GO" id="GO:0006401">
    <property type="term" value="P:RNA catabolic process"/>
    <property type="evidence" value="ECO:0007669"/>
    <property type="project" value="TreeGrafter"/>
</dbReference>
<dbReference type="SUPFAM" id="SSF55895">
    <property type="entry name" value="Ribonuclease Rh-like"/>
    <property type="match status" value="1"/>
</dbReference>
<dbReference type="PROSITE" id="PS00531">
    <property type="entry name" value="RNASE_T2_2"/>
    <property type="match status" value="1"/>
</dbReference>
<evidence type="ECO:0000256" key="4">
    <source>
        <dbReference type="RuleBase" id="RU004328"/>
    </source>
</evidence>
<proteinExistence type="inferred from homology"/>
<dbReference type="InterPro" id="IPR033697">
    <property type="entry name" value="Ribonuclease_T2_eukaryotic"/>
</dbReference>
<evidence type="ECO:0000256" key="3">
    <source>
        <dbReference type="PIRSR" id="PIRSR633697-1"/>
    </source>
</evidence>
<dbReference type="GO" id="GO:0033897">
    <property type="term" value="F:ribonuclease T2 activity"/>
    <property type="evidence" value="ECO:0007669"/>
    <property type="project" value="InterPro"/>
</dbReference>
<evidence type="ECO:0000256" key="2">
    <source>
        <dbReference type="ARBA" id="ARBA00023157"/>
    </source>
</evidence>
<dbReference type="InterPro" id="IPR033130">
    <property type="entry name" value="RNase_T2_His_AS_2"/>
</dbReference>
<evidence type="ECO:0000313" key="6">
    <source>
        <dbReference type="Proteomes" id="UP000005408"/>
    </source>
</evidence>
<evidence type="ECO:0000313" key="5">
    <source>
        <dbReference type="EnsemblMetazoa" id="G11498.1:cds"/>
    </source>
</evidence>
<dbReference type="AlphaFoldDB" id="A0A8W8HYA8"/>
<dbReference type="GO" id="GO:0003723">
    <property type="term" value="F:RNA binding"/>
    <property type="evidence" value="ECO:0007669"/>
    <property type="project" value="InterPro"/>
</dbReference>
<feature type="active site" evidence="3">
    <location>
        <position position="167"/>
    </location>
</feature>
<dbReference type="InterPro" id="IPR001568">
    <property type="entry name" value="RNase_T2-like"/>
</dbReference>
<dbReference type="PANTHER" id="PTHR11240:SF22">
    <property type="entry name" value="RIBONUCLEASE T2"/>
    <property type="match status" value="1"/>
</dbReference>
<comment type="similarity">
    <text evidence="1 4">Belongs to the RNase T2 family.</text>
</comment>
<evidence type="ECO:0000256" key="1">
    <source>
        <dbReference type="ARBA" id="ARBA00007469"/>
    </source>
</evidence>
<dbReference type="InterPro" id="IPR036430">
    <property type="entry name" value="RNase_T2-like_sf"/>
</dbReference>
<dbReference type="Proteomes" id="UP000005408">
    <property type="component" value="Unassembled WGS sequence"/>
</dbReference>
<sequence length="299" mass="34538">MPTNKRKQQSVIFGYLKRSTTHSEMCLKHRVAIWCHSRKSRGRRRTFLKTVSRYQVDMMDFCQMLAIFLFCLMSICSAKDWNYFTFAQQWPIAVCAEHKSCFIPDSVVGWGIHGLWPSSDTESKGPENCNGSWPFDINNVMPLVPELKKYWPNLYPDTKANSFWEHEWSKHGTCATSLPATSNELKYFGMGLKLHAKYNISRILVNQGILPSKTAGYMINETEAAVKRELGVDAVIECVYDKEKTKKQLLYEISICLTKEFELISCNKKEVSETTCPRKEPFFYPPVHDDFPQIDISVI</sequence>
<dbReference type="InterPro" id="IPR018188">
    <property type="entry name" value="RNase_T2_His_AS_1"/>
</dbReference>
<dbReference type="CDD" id="cd01061">
    <property type="entry name" value="RNase_T2_euk"/>
    <property type="match status" value="1"/>
</dbReference>
<dbReference type="PROSITE" id="PS00530">
    <property type="entry name" value="RNASE_T2_1"/>
    <property type="match status" value="1"/>
</dbReference>
<dbReference type="GO" id="GO:0005576">
    <property type="term" value="C:extracellular region"/>
    <property type="evidence" value="ECO:0007669"/>
    <property type="project" value="TreeGrafter"/>
</dbReference>
<keyword evidence="2" id="KW-1015">Disulfide bond</keyword>
<protein>
    <submittedName>
        <fullName evidence="5">Uncharacterized protein</fullName>
    </submittedName>
</protein>
<keyword evidence="6" id="KW-1185">Reference proteome</keyword>